<accession>A0A8A4TM49</accession>
<sequence>MVTACLLYCLLAFQEDHHYIDGTVLTLRNGTVIKTAYEVKEDRFFYSWREEGTYISIEKQKVKSVDYFSVLVPGPAPRIKVQPAIMRRISGASVAYEARGATMLKCRHVDVRGRSTEGGFTYNRVEHMKVAGEPGQGYRPMEVRFSKVTKGTQAKIRIYSLKGELLYQTEFAVDEVSRSRREKREGTMTYEFRMPAEIDPHQVGLVEIISRKA</sequence>
<dbReference type="Proteomes" id="UP000663929">
    <property type="component" value="Chromosome"/>
</dbReference>
<dbReference type="RefSeq" id="WP_237377342.1">
    <property type="nucleotide sequence ID" value="NZ_CP071793.1"/>
</dbReference>
<protein>
    <submittedName>
        <fullName evidence="1">Uncharacterized protein</fullName>
    </submittedName>
</protein>
<keyword evidence="2" id="KW-1185">Reference proteome</keyword>
<evidence type="ECO:0000313" key="2">
    <source>
        <dbReference type="Proteomes" id="UP000663929"/>
    </source>
</evidence>
<name>A0A8A4TM49_SULCO</name>
<proteinExistence type="predicted"/>
<dbReference type="EMBL" id="CP071793">
    <property type="protein sequence ID" value="QTD47675.1"/>
    <property type="molecule type" value="Genomic_DNA"/>
</dbReference>
<dbReference type="AlphaFoldDB" id="A0A8A4TM49"/>
<reference evidence="1" key="1">
    <citation type="submission" date="2021-03" db="EMBL/GenBank/DDBJ databases">
        <title>Acanthopleuribacteraceae sp. M133.</title>
        <authorList>
            <person name="Wang G."/>
        </authorList>
    </citation>
    <scope>NUCLEOTIDE SEQUENCE</scope>
    <source>
        <strain evidence="1">M133</strain>
    </source>
</reference>
<dbReference type="KEGG" id="scor:J3U87_18950"/>
<gene>
    <name evidence="1" type="ORF">J3U87_18950</name>
</gene>
<organism evidence="1 2">
    <name type="scientific">Sulfidibacter corallicola</name>
    <dbReference type="NCBI Taxonomy" id="2818388"/>
    <lineage>
        <taxon>Bacteria</taxon>
        <taxon>Pseudomonadati</taxon>
        <taxon>Acidobacteriota</taxon>
        <taxon>Holophagae</taxon>
        <taxon>Acanthopleuribacterales</taxon>
        <taxon>Acanthopleuribacteraceae</taxon>
        <taxon>Sulfidibacter</taxon>
    </lineage>
</organism>
<evidence type="ECO:0000313" key="1">
    <source>
        <dbReference type="EMBL" id="QTD47675.1"/>
    </source>
</evidence>